<dbReference type="Proteomes" id="UP001169760">
    <property type="component" value="Unassembled WGS sequence"/>
</dbReference>
<protein>
    <submittedName>
        <fullName evidence="1">Peptidase</fullName>
    </submittedName>
</protein>
<dbReference type="AlphaFoldDB" id="A0AAW7XCC1"/>
<accession>A0AAW7XCC1</accession>
<organism evidence="1 2">
    <name type="scientific">Saccharophagus degradans</name>
    <dbReference type="NCBI Taxonomy" id="86304"/>
    <lineage>
        <taxon>Bacteria</taxon>
        <taxon>Pseudomonadati</taxon>
        <taxon>Pseudomonadota</taxon>
        <taxon>Gammaproteobacteria</taxon>
        <taxon>Cellvibrionales</taxon>
        <taxon>Cellvibrionaceae</taxon>
        <taxon>Saccharophagus</taxon>
    </lineage>
</organism>
<evidence type="ECO:0000313" key="2">
    <source>
        <dbReference type="Proteomes" id="UP001169760"/>
    </source>
</evidence>
<name>A0AAW7XCC1_9GAMM</name>
<proteinExistence type="predicted"/>
<evidence type="ECO:0000313" key="1">
    <source>
        <dbReference type="EMBL" id="MDO6425275.1"/>
    </source>
</evidence>
<dbReference type="EMBL" id="JAUOPB010000540">
    <property type="protein sequence ID" value="MDO6425275.1"/>
    <property type="molecule type" value="Genomic_DNA"/>
</dbReference>
<feature type="non-terminal residue" evidence="1">
    <location>
        <position position="79"/>
    </location>
</feature>
<reference evidence="1" key="1">
    <citation type="submission" date="2023-07" db="EMBL/GenBank/DDBJ databases">
        <title>Genome content predicts the carbon catabolic preferences of heterotrophic bacteria.</title>
        <authorList>
            <person name="Gralka M."/>
        </authorList>
    </citation>
    <scope>NUCLEOTIDE SEQUENCE</scope>
    <source>
        <strain evidence="1">I3M17_2</strain>
    </source>
</reference>
<sequence length="79" mass="8183">QTGVSSGYGFDWELVANTSPRELVVRFTEPDSPAALANVPRGASLITVNGIDFVNDNSQSGVDAINAALFPDNAGTVTS</sequence>
<comment type="caution">
    <text evidence="1">The sequence shown here is derived from an EMBL/GenBank/DDBJ whole genome shotgun (WGS) entry which is preliminary data.</text>
</comment>
<dbReference type="Gene3D" id="2.30.42.10">
    <property type="match status" value="1"/>
</dbReference>
<feature type="non-terminal residue" evidence="1">
    <location>
        <position position="1"/>
    </location>
</feature>
<dbReference type="SUPFAM" id="SSF50156">
    <property type="entry name" value="PDZ domain-like"/>
    <property type="match status" value="1"/>
</dbReference>
<gene>
    <name evidence="1" type="ORF">Q4521_22565</name>
</gene>
<dbReference type="InterPro" id="IPR036034">
    <property type="entry name" value="PDZ_sf"/>
</dbReference>